<dbReference type="AlphaFoldDB" id="A0A3S5EIW9"/>
<evidence type="ECO:0008006" key="4">
    <source>
        <dbReference type="Google" id="ProtNLM"/>
    </source>
</evidence>
<dbReference type="KEGG" id="mauu:NCTC10437_00480"/>
<keyword evidence="1" id="KW-0472">Membrane</keyword>
<keyword evidence="3" id="KW-1185">Reference proteome</keyword>
<dbReference type="RefSeq" id="WP_048633303.1">
    <property type="nucleotide sequence ID" value="NZ_CVQQ01000010.1"/>
</dbReference>
<proteinExistence type="predicted"/>
<evidence type="ECO:0000313" key="3">
    <source>
        <dbReference type="Proteomes" id="UP000279306"/>
    </source>
</evidence>
<feature type="transmembrane region" description="Helical" evidence="1">
    <location>
        <begin position="86"/>
        <end position="107"/>
    </location>
</feature>
<protein>
    <recommendedName>
        <fullName evidence="4">Transmembrane protein</fullName>
    </recommendedName>
</protein>
<dbReference type="STRING" id="1791.GCA_001049355_03423"/>
<sequence length="121" mass="12609">MTAPWIAFWTASVVGTIVGIVYITLAVQAFFRVRKDVLALAASGETADLEVDTLDANDAGSFSWKALGAVAVSTSVIALLGVSPVFWYIPAILAVGSAVAVIFAFLIDAKSTARTIETTGQ</sequence>
<reference evidence="2 3" key="1">
    <citation type="submission" date="2018-12" db="EMBL/GenBank/DDBJ databases">
        <authorList>
            <consortium name="Pathogen Informatics"/>
        </authorList>
    </citation>
    <scope>NUCLEOTIDE SEQUENCE [LARGE SCALE GENOMIC DNA]</scope>
    <source>
        <strain evidence="2 3">NCTC10437</strain>
    </source>
</reference>
<dbReference type="EMBL" id="LR134356">
    <property type="protein sequence ID" value="VEG51372.1"/>
    <property type="molecule type" value="Genomic_DNA"/>
</dbReference>
<accession>A0A3S5EIW9</accession>
<evidence type="ECO:0000313" key="2">
    <source>
        <dbReference type="EMBL" id="VEG51372.1"/>
    </source>
</evidence>
<dbReference type="OrthoDB" id="4630005at2"/>
<feature type="transmembrane region" description="Helical" evidence="1">
    <location>
        <begin position="6"/>
        <end position="31"/>
    </location>
</feature>
<keyword evidence="1" id="KW-0812">Transmembrane</keyword>
<name>A0A3S5EIW9_MYCAU</name>
<evidence type="ECO:0000256" key="1">
    <source>
        <dbReference type="SAM" id="Phobius"/>
    </source>
</evidence>
<organism evidence="2 3">
    <name type="scientific">Mycolicibacterium aurum</name>
    <name type="common">Mycobacterium aurum</name>
    <dbReference type="NCBI Taxonomy" id="1791"/>
    <lineage>
        <taxon>Bacteria</taxon>
        <taxon>Bacillati</taxon>
        <taxon>Actinomycetota</taxon>
        <taxon>Actinomycetes</taxon>
        <taxon>Mycobacteriales</taxon>
        <taxon>Mycobacteriaceae</taxon>
        <taxon>Mycolicibacterium</taxon>
    </lineage>
</organism>
<gene>
    <name evidence="2" type="ORF">NCTC10437_00480</name>
</gene>
<dbReference type="Proteomes" id="UP000279306">
    <property type="component" value="Chromosome"/>
</dbReference>
<feature type="transmembrane region" description="Helical" evidence="1">
    <location>
        <begin position="62"/>
        <end position="80"/>
    </location>
</feature>
<keyword evidence="1" id="KW-1133">Transmembrane helix</keyword>